<dbReference type="RefSeq" id="WP_184185238.1">
    <property type="nucleotide sequence ID" value="NZ_JACHLE010000001.1"/>
</dbReference>
<gene>
    <name evidence="1" type="ORF">HNP38_000955</name>
</gene>
<evidence type="ECO:0000313" key="1">
    <source>
        <dbReference type="EMBL" id="MBB4805683.1"/>
    </source>
</evidence>
<accession>A0A840KDR3</accession>
<dbReference type="AlphaFoldDB" id="A0A840KDR3"/>
<proteinExistence type="predicted"/>
<organism evidence="1 2">
    <name type="scientific">Chryseobacterium defluvii</name>
    <dbReference type="NCBI Taxonomy" id="160396"/>
    <lineage>
        <taxon>Bacteria</taxon>
        <taxon>Pseudomonadati</taxon>
        <taxon>Bacteroidota</taxon>
        <taxon>Flavobacteriia</taxon>
        <taxon>Flavobacteriales</taxon>
        <taxon>Weeksellaceae</taxon>
        <taxon>Chryseobacterium group</taxon>
        <taxon>Chryseobacterium</taxon>
    </lineage>
</organism>
<keyword evidence="2" id="KW-1185">Reference proteome</keyword>
<sequence length="78" mass="9502">MDYKLLETIADIAYHAGQKGFYSGNSRADIINFIWWAKEFEKLHKYTDWYSIDYILTIEQYTEDKLLYYQKINQNPTY</sequence>
<dbReference type="EMBL" id="JACHLE010000001">
    <property type="protein sequence ID" value="MBB4805683.1"/>
    <property type="molecule type" value="Genomic_DNA"/>
</dbReference>
<reference evidence="1 2" key="1">
    <citation type="submission" date="2020-08" db="EMBL/GenBank/DDBJ databases">
        <title>Functional genomics of gut bacteria from endangered species of beetles.</title>
        <authorList>
            <person name="Carlos-Shanley C."/>
        </authorList>
    </citation>
    <scope>NUCLEOTIDE SEQUENCE [LARGE SCALE GENOMIC DNA]</scope>
    <source>
        <strain evidence="1 2">S00151</strain>
    </source>
</reference>
<protein>
    <submittedName>
        <fullName evidence="1">Uncharacterized protein</fullName>
    </submittedName>
</protein>
<dbReference type="Proteomes" id="UP000592180">
    <property type="component" value="Unassembled WGS sequence"/>
</dbReference>
<comment type="caution">
    <text evidence="1">The sequence shown here is derived from an EMBL/GenBank/DDBJ whole genome shotgun (WGS) entry which is preliminary data.</text>
</comment>
<evidence type="ECO:0000313" key="2">
    <source>
        <dbReference type="Proteomes" id="UP000592180"/>
    </source>
</evidence>
<name>A0A840KDR3_9FLAO</name>